<dbReference type="GO" id="GO:0004342">
    <property type="term" value="F:glucosamine-6-phosphate deaminase activity"/>
    <property type="evidence" value="ECO:0007669"/>
    <property type="project" value="UniProtKB-EC"/>
</dbReference>
<dbReference type="AlphaFoldDB" id="A0A5C6D5D2"/>
<dbReference type="InterPro" id="IPR037171">
    <property type="entry name" value="NagB/RpiA_transferase-like"/>
</dbReference>
<keyword evidence="3" id="KW-1185">Reference proteome</keyword>
<dbReference type="GO" id="GO:0006043">
    <property type="term" value="P:glucosamine catabolic process"/>
    <property type="evidence" value="ECO:0007669"/>
    <property type="project" value="TreeGrafter"/>
</dbReference>
<dbReference type="Proteomes" id="UP000318437">
    <property type="component" value="Unassembled WGS sequence"/>
</dbReference>
<evidence type="ECO:0000259" key="1">
    <source>
        <dbReference type="Pfam" id="PF01182"/>
    </source>
</evidence>
<evidence type="ECO:0000313" key="2">
    <source>
        <dbReference type="EMBL" id="TWU30109.1"/>
    </source>
</evidence>
<dbReference type="Gene3D" id="3.40.50.1360">
    <property type="match status" value="1"/>
</dbReference>
<dbReference type="GO" id="GO:0006046">
    <property type="term" value="P:N-acetylglucosamine catabolic process"/>
    <property type="evidence" value="ECO:0007669"/>
    <property type="project" value="TreeGrafter"/>
</dbReference>
<accession>A0A5C6D5D2</accession>
<dbReference type="RefSeq" id="WP_146448042.1">
    <property type="nucleotide sequence ID" value="NZ_SJPS01000001.1"/>
</dbReference>
<dbReference type="GO" id="GO:0042802">
    <property type="term" value="F:identical protein binding"/>
    <property type="evidence" value="ECO:0007669"/>
    <property type="project" value="TreeGrafter"/>
</dbReference>
<protein>
    <submittedName>
        <fullName evidence="2">Glucosamine-6-phosphate deaminase 1</fullName>
        <ecNumber evidence="2">3.5.99.6</ecNumber>
    </submittedName>
</protein>
<sequence length="251" mass="27755">MKIIICSSKEELGRQSAEEGATILRQVLAEQGQASIIVATGASQFDTLAALVAQPDIDWTRVTGFHLDEYLGLPMTHPASFRGYLKERFVDQVPIKDFHYVNGEGLDGSGDVPAECERLSKLIRAQPIDVAFVGIGENGHLAFNDPPADFETEEPYLIVELDEDCRRQQLGEGWFDSLDAVPREAISMSIRQIMKSRHIICSVPDERKAQAVRDVVEGPVTNQVPASILQEHSNARLYLDPPSASLLENRS</sequence>
<dbReference type="GO" id="GO:0005737">
    <property type="term" value="C:cytoplasm"/>
    <property type="evidence" value="ECO:0007669"/>
    <property type="project" value="TreeGrafter"/>
</dbReference>
<dbReference type="OrthoDB" id="9791139at2"/>
<evidence type="ECO:0000313" key="3">
    <source>
        <dbReference type="Proteomes" id="UP000318437"/>
    </source>
</evidence>
<organism evidence="2 3">
    <name type="scientific">Bythopirellula polymerisocia</name>
    <dbReference type="NCBI Taxonomy" id="2528003"/>
    <lineage>
        <taxon>Bacteria</taxon>
        <taxon>Pseudomonadati</taxon>
        <taxon>Planctomycetota</taxon>
        <taxon>Planctomycetia</taxon>
        <taxon>Pirellulales</taxon>
        <taxon>Lacipirellulaceae</taxon>
        <taxon>Bythopirellula</taxon>
    </lineage>
</organism>
<feature type="domain" description="Glucosamine/galactosamine-6-phosphate isomerase" evidence="1">
    <location>
        <begin position="8"/>
        <end position="233"/>
    </location>
</feature>
<dbReference type="EC" id="3.5.99.6" evidence="2"/>
<dbReference type="GO" id="GO:0019262">
    <property type="term" value="P:N-acetylneuraminate catabolic process"/>
    <property type="evidence" value="ECO:0007669"/>
    <property type="project" value="TreeGrafter"/>
</dbReference>
<dbReference type="EMBL" id="SJPS01000001">
    <property type="protein sequence ID" value="TWU30109.1"/>
    <property type="molecule type" value="Genomic_DNA"/>
</dbReference>
<proteinExistence type="predicted"/>
<reference evidence="2 3" key="1">
    <citation type="submission" date="2019-02" db="EMBL/GenBank/DDBJ databases">
        <title>Deep-cultivation of Planctomycetes and their phenomic and genomic characterization uncovers novel biology.</title>
        <authorList>
            <person name="Wiegand S."/>
            <person name="Jogler M."/>
            <person name="Boedeker C."/>
            <person name="Pinto D."/>
            <person name="Vollmers J."/>
            <person name="Rivas-Marin E."/>
            <person name="Kohn T."/>
            <person name="Peeters S.H."/>
            <person name="Heuer A."/>
            <person name="Rast P."/>
            <person name="Oberbeckmann S."/>
            <person name="Bunk B."/>
            <person name="Jeske O."/>
            <person name="Meyerdierks A."/>
            <person name="Storesund J.E."/>
            <person name="Kallscheuer N."/>
            <person name="Luecker S."/>
            <person name="Lage O.M."/>
            <person name="Pohl T."/>
            <person name="Merkel B.J."/>
            <person name="Hornburger P."/>
            <person name="Mueller R.-W."/>
            <person name="Bruemmer F."/>
            <person name="Labrenz M."/>
            <person name="Spormann A.M."/>
            <person name="Op Den Camp H."/>
            <person name="Overmann J."/>
            <person name="Amann R."/>
            <person name="Jetten M.S.M."/>
            <person name="Mascher T."/>
            <person name="Medema M.H."/>
            <person name="Devos D.P."/>
            <person name="Kaster A.-K."/>
            <person name="Ovreas L."/>
            <person name="Rohde M."/>
            <person name="Galperin M.Y."/>
            <person name="Jogler C."/>
        </authorList>
    </citation>
    <scope>NUCLEOTIDE SEQUENCE [LARGE SCALE GENOMIC DNA]</scope>
    <source>
        <strain evidence="2 3">Pla144</strain>
    </source>
</reference>
<dbReference type="PANTHER" id="PTHR11280:SF6">
    <property type="entry name" value="GLUCOSAMINE-6-PHOSPHATE ISOMERASE NAGB"/>
    <property type="match status" value="1"/>
</dbReference>
<dbReference type="PANTHER" id="PTHR11280">
    <property type="entry name" value="GLUCOSAMINE-6-PHOSPHATE ISOMERASE"/>
    <property type="match status" value="1"/>
</dbReference>
<comment type="caution">
    <text evidence="2">The sequence shown here is derived from an EMBL/GenBank/DDBJ whole genome shotgun (WGS) entry which is preliminary data.</text>
</comment>
<dbReference type="InterPro" id="IPR004547">
    <property type="entry name" value="Glucosamine6P_isomerase"/>
</dbReference>
<dbReference type="CDD" id="cd01399">
    <property type="entry name" value="GlcN6P_deaminase"/>
    <property type="match status" value="1"/>
</dbReference>
<dbReference type="SUPFAM" id="SSF100950">
    <property type="entry name" value="NagB/RpiA/CoA transferase-like"/>
    <property type="match status" value="1"/>
</dbReference>
<gene>
    <name evidence="2" type="primary">nagB_1</name>
    <name evidence="2" type="ORF">Pla144_08950</name>
</gene>
<dbReference type="GO" id="GO:0005975">
    <property type="term" value="P:carbohydrate metabolic process"/>
    <property type="evidence" value="ECO:0007669"/>
    <property type="project" value="InterPro"/>
</dbReference>
<dbReference type="Pfam" id="PF01182">
    <property type="entry name" value="Glucosamine_iso"/>
    <property type="match status" value="1"/>
</dbReference>
<dbReference type="InterPro" id="IPR006148">
    <property type="entry name" value="Glc/Gal-6P_isomerase"/>
</dbReference>
<name>A0A5C6D5D2_9BACT</name>
<keyword evidence="2" id="KW-0378">Hydrolase</keyword>